<evidence type="ECO:0000313" key="14">
    <source>
        <dbReference type="WBParaSite" id="TTAC_0000758601-mRNA-1"/>
    </source>
</evidence>
<sequence>MGRLFIEHLGGERVFVCHCHTPLTNRDELLSTRFTGSTGRAFLFHRVVNVTFSEIQDRVMITGRHLVRDVLCINCGNKLGWMYEYAMEESQRYKEGKVILEEALIFEVKEYADPLSEDEELFAPPQGCRPFSRTYALVKLEMLSLLLPVYLAIIPFVFAETALNWTVYHSNSEIGSILRDINRKCDNISFFYHLRAMNSDVTVNNNKLYVLTFGKSPYYHKTGIPEVKLIGNMHGNEVVGRELLLRLADYICTHYLNGDDFINWLLEHTRIHILPSMNPDGFDLAVPGNDKKNTGRRNANGVDLNRNFPDSDRLHYQWNVKDRDERFEILSDYYRAPKAEIETEMVERWLREIPFVLSANIHGGALVANYPFDGTIDGRRRKSLTPDNDVFVNLAEAYSSYHPRMKTGEVICTGDHSFPGGITNGANWYPVKSGMQDYNYLETNCFEITLELGCDKYPPAKDLPHYWNENKKALLNFVLQAHSGIKGLTLGYKNHKVTPLPDSVILVMNITDSNHPKIIDHAIFSNSKADYFRLLTGGKYFVAAIHPGYASAFWVTDVPTAPDLDRGDYHEAKKMSFLLVSGDSNQGTDLNDEVDFITHRYVKKGYLRTSSTLGREETKWLPMFLQLFRNTDVYLSMKYEGLFDPFLPLKDMFDIPYL</sequence>
<dbReference type="InterPro" id="IPR000834">
    <property type="entry name" value="Peptidase_M14"/>
</dbReference>
<keyword evidence="4" id="KW-0645">Protease</keyword>
<dbReference type="InterPro" id="IPR050753">
    <property type="entry name" value="Peptidase_M14_domain"/>
</dbReference>
<dbReference type="STRING" id="6205.A0A0R3X2Q2"/>
<dbReference type="PROSITE" id="PS00133">
    <property type="entry name" value="CARBOXYPEPT_ZN_2"/>
    <property type="match status" value="1"/>
</dbReference>
<keyword evidence="3" id="KW-0121">Carboxypeptidase</keyword>
<dbReference type="GO" id="GO:0016485">
    <property type="term" value="P:protein processing"/>
    <property type="evidence" value="ECO:0007669"/>
    <property type="project" value="TreeGrafter"/>
</dbReference>
<dbReference type="PROSITE" id="PS00132">
    <property type="entry name" value="CARBOXYPEPT_ZN_1"/>
    <property type="match status" value="1"/>
</dbReference>
<evidence type="ECO:0000313" key="12">
    <source>
        <dbReference type="EMBL" id="VDM31972.1"/>
    </source>
</evidence>
<dbReference type="PANTHER" id="PTHR11532:SF93">
    <property type="entry name" value="CARBOXYPEPTIDASE E"/>
    <property type="match status" value="1"/>
</dbReference>
<evidence type="ECO:0000256" key="5">
    <source>
        <dbReference type="ARBA" id="ARBA00022723"/>
    </source>
</evidence>
<dbReference type="GO" id="GO:0008270">
    <property type="term" value="F:zinc ion binding"/>
    <property type="evidence" value="ECO:0007669"/>
    <property type="project" value="InterPro"/>
</dbReference>
<dbReference type="PANTHER" id="PTHR11532">
    <property type="entry name" value="PROTEASE M14 CARBOXYPEPTIDASE"/>
    <property type="match status" value="1"/>
</dbReference>
<evidence type="ECO:0000256" key="1">
    <source>
        <dbReference type="ARBA" id="ARBA00001947"/>
    </source>
</evidence>
<comment type="similarity">
    <text evidence="2 9">Belongs to the peptidase M14 family.</text>
</comment>
<dbReference type="EMBL" id="UYWX01020384">
    <property type="protein sequence ID" value="VDM31972.1"/>
    <property type="molecule type" value="Genomic_DNA"/>
</dbReference>
<evidence type="ECO:0000256" key="8">
    <source>
        <dbReference type="ARBA" id="ARBA00023180"/>
    </source>
</evidence>
<protein>
    <submittedName>
        <fullName evidence="14">Yippee domain-containing protein</fullName>
    </submittedName>
</protein>
<accession>A0A0R3X2Q2</accession>
<evidence type="ECO:0000313" key="13">
    <source>
        <dbReference type="Proteomes" id="UP000274429"/>
    </source>
</evidence>
<keyword evidence="6" id="KW-0378">Hydrolase</keyword>
<keyword evidence="5" id="KW-0479">Metal-binding</keyword>
<comment type="cofactor">
    <cofactor evidence="1">
        <name>Zn(2+)</name>
        <dbReference type="ChEBI" id="CHEBI:29105"/>
    </cofactor>
</comment>
<dbReference type="CDD" id="cd03858">
    <property type="entry name" value="M14_CP_N-E_like"/>
    <property type="match status" value="1"/>
</dbReference>
<dbReference type="InterPro" id="IPR034751">
    <property type="entry name" value="Yippee"/>
</dbReference>
<keyword evidence="13" id="KW-1185">Reference proteome</keyword>
<dbReference type="SMART" id="SM00631">
    <property type="entry name" value="Zn_pept"/>
    <property type="match status" value="1"/>
</dbReference>
<dbReference type="InterPro" id="IPR057246">
    <property type="entry name" value="CARBOXYPEPT_ZN_1"/>
</dbReference>
<evidence type="ECO:0000256" key="6">
    <source>
        <dbReference type="ARBA" id="ARBA00022801"/>
    </source>
</evidence>
<dbReference type="WBParaSite" id="TTAC_0000758601-mRNA-1">
    <property type="protein sequence ID" value="TTAC_0000758601-mRNA-1"/>
    <property type="gene ID" value="TTAC_0000758601"/>
</dbReference>
<evidence type="ECO:0000256" key="2">
    <source>
        <dbReference type="ARBA" id="ARBA00005988"/>
    </source>
</evidence>
<dbReference type="InterPro" id="IPR004910">
    <property type="entry name" value="Yippee/Mis18/Cereblon"/>
</dbReference>
<reference evidence="14" key="1">
    <citation type="submission" date="2017-02" db="UniProtKB">
        <authorList>
            <consortium name="WormBaseParasite"/>
        </authorList>
    </citation>
    <scope>IDENTIFICATION</scope>
</reference>
<dbReference type="FunFam" id="3.40.630.10:FF:000020">
    <property type="entry name" value="Carboxypeptidase D"/>
    <property type="match status" value="1"/>
</dbReference>
<evidence type="ECO:0000256" key="7">
    <source>
        <dbReference type="ARBA" id="ARBA00022833"/>
    </source>
</evidence>
<evidence type="ECO:0000259" key="11">
    <source>
        <dbReference type="PROSITE" id="PS52035"/>
    </source>
</evidence>
<dbReference type="Pfam" id="PF00246">
    <property type="entry name" value="Peptidase_M14"/>
    <property type="match status" value="1"/>
</dbReference>
<dbReference type="SUPFAM" id="SSF53187">
    <property type="entry name" value="Zn-dependent exopeptidases"/>
    <property type="match status" value="1"/>
</dbReference>
<dbReference type="PROSITE" id="PS51792">
    <property type="entry name" value="YIPPEE"/>
    <property type="match status" value="1"/>
</dbReference>
<evidence type="ECO:0000256" key="4">
    <source>
        <dbReference type="ARBA" id="ARBA00022670"/>
    </source>
</evidence>
<gene>
    <name evidence="12" type="ORF">TTAC_LOCUS7571</name>
</gene>
<dbReference type="PROSITE" id="PS52035">
    <property type="entry name" value="PEPTIDASE_M14"/>
    <property type="match status" value="1"/>
</dbReference>
<organism evidence="14">
    <name type="scientific">Hydatigena taeniaeformis</name>
    <name type="common">Feline tapeworm</name>
    <name type="synonym">Taenia taeniaeformis</name>
    <dbReference type="NCBI Taxonomy" id="6205"/>
    <lineage>
        <taxon>Eukaryota</taxon>
        <taxon>Metazoa</taxon>
        <taxon>Spiralia</taxon>
        <taxon>Lophotrochozoa</taxon>
        <taxon>Platyhelminthes</taxon>
        <taxon>Cestoda</taxon>
        <taxon>Eucestoda</taxon>
        <taxon>Cyclophyllidea</taxon>
        <taxon>Taeniidae</taxon>
        <taxon>Hydatigera</taxon>
    </lineage>
</organism>
<name>A0A0R3X2Q2_HYDTA</name>
<dbReference type="GO" id="GO:0004181">
    <property type="term" value="F:metallocarboxypeptidase activity"/>
    <property type="evidence" value="ECO:0007669"/>
    <property type="project" value="InterPro"/>
</dbReference>
<dbReference type="Proteomes" id="UP000274429">
    <property type="component" value="Unassembled WGS sequence"/>
</dbReference>
<feature type="domain" description="Peptidase M14" evidence="11">
    <location>
        <begin position="167"/>
        <end position="481"/>
    </location>
</feature>
<reference evidence="12 13" key="2">
    <citation type="submission" date="2018-11" db="EMBL/GenBank/DDBJ databases">
        <authorList>
            <consortium name="Pathogen Informatics"/>
        </authorList>
    </citation>
    <scope>NUCLEOTIDE SEQUENCE [LARGE SCALE GENOMIC DNA]</scope>
</reference>
<proteinExistence type="inferred from homology"/>
<feature type="domain" description="Yippee" evidence="10">
    <location>
        <begin position="12"/>
        <end position="109"/>
    </location>
</feature>
<feature type="active site" description="Proton donor/acceptor" evidence="9">
    <location>
        <position position="451"/>
    </location>
</feature>
<dbReference type="GO" id="GO:0005615">
    <property type="term" value="C:extracellular space"/>
    <property type="evidence" value="ECO:0007669"/>
    <property type="project" value="TreeGrafter"/>
</dbReference>
<evidence type="ECO:0000256" key="9">
    <source>
        <dbReference type="PROSITE-ProRule" id="PRU01379"/>
    </source>
</evidence>
<evidence type="ECO:0000256" key="3">
    <source>
        <dbReference type="ARBA" id="ARBA00022645"/>
    </source>
</evidence>
<dbReference type="InterPro" id="IPR057247">
    <property type="entry name" value="CARBOXYPEPT_ZN_2"/>
</dbReference>
<evidence type="ECO:0000259" key="10">
    <source>
        <dbReference type="PROSITE" id="PS51792"/>
    </source>
</evidence>
<dbReference type="PRINTS" id="PR00765">
    <property type="entry name" value="CRBOXYPTASEA"/>
</dbReference>
<dbReference type="AlphaFoldDB" id="A0A0R3X2Q2"/>
<dbReference type="GO" id="GO:0006518">
    <property type="term" value="P:peptide metabolic process"/>
    <property type="evidence" value="ECO:0007669"/>
    <property type="project" value="TreeGrafter"/>
</dbReference>
<keyword evidence="7" id="KW-0862">Zinc</keyword>
<keyword evidence="8" id="KW-0325">Glycoprotein</keyword>
<dbReference type="Pfam" id="PF03226">
    <property type="entry name" value="Yippee-Mis18"/>
    <property type="match status" value="1"/>
</dbReference>
<dbReference type="Gene3D" id="3.40.630.10">
    <property type="entry name" value="Zn peptidases"/>
    <property type="match status" value="1"/>
</dbReference>
<dbReference type="OrthoDB" id="10249045at2759"/>